<accession>A0ABS6TAW9</accession>
<comment type="caution">
    <text evidence="2">The sequence shown here is derived from an EMBL/GenBank/DDBJ whole genome shotgun (WGS) entry which is preliminary data.</text>
</comment>
<gene>
    <name evidence="2" type="ORF">KUA55_05005</name>
</gene>
<dbReference type="Proteomes" id="UP000774130">
    <property type="component" value="Unassembled WGS sequence"/>
</dbReference>
<name>A0ABS6TAW9_9ENTE</name>
<dbReference type="InterPro" id="IPR015077">
    <property type="entry name" value="DUF1858"/>
</dbReference>
<evidence type="ECO:0000313" key="3">
    <source>
        <dbReference type="Proteomes" id="UP000774130"/>
    </source>
</evidence>
<dbReference type="EMBL" id="JAHUZB010000002">
    <property type="protein sequence ID" value="MBV7390030.1"/>
    <property type="molecule type" value="Genomic_DNA"/>
</dbReference>
<evidence type="ECO:0000259" key="1">
    <source>
        <dbReference type="Pfam" id="PF08984"/>
    </source>
</evidence>
<dbReference type="Pfam" id="PF08984">
    <property type="entry name" value="DUF1858"/>
    <property type="match status" value="1"/>
</dbReference>
<proteinExistence type="predicted"/>
<protein>
    <submittedName>
        <fullName evidence="2">DUF1858 domain-containing protein</fullName>
    </submittedName>
</protein>
<sequence>MPEIDLSRTLFDIVKDFPEVQTIMAANGFKEIAKPGMLQTAGRYMTIPKGAKMKKIPLAEIVTKFEEAGFIVKGVD</sequence>
<dbReference type="RefSeq" id="WP_218325084.1">
    <property type="nucleotide sequence ID" value="NZ_JAHUZB010000002.1"/>
</dbReference>
<evidence type="ECO:0000313" key="2">
    <source>
        <dbReference type="EMBL" id="MBV7390030.1"/>
    </source>
</evidence>
<reference evidence="2 3" key="1">
    <citation type="submission" date="2021-06" db="EMBL/GenBank/DDBJ databases">
        <title>Enterococcus alishanensis sp. nov., a novel lactic acid bacterium isolated from fresh coffee beans.</title>
        <authorList>
            <person name="Chen Y.-S."/>
        </authorList>
    </citation>
    <scope>NUCLEOTIDE SEQUENCE [LARGE SCALE GENOMIC DNA]</scope>
    <source>
        <strain evidence="2 3">ALS3</strain>
    </source>
</reference>
<keyword evidence="3" id="KW-1185">Reference proteome</keyword>
<organism evidence="2 3">
    <name type="scientific">Enterococcus alishanensis</name>
    <dbReference type="NCBI Taxonomy" id="1303817"/>
    <lineage>
        <taxon>Bacteria</taxon>
        <taxon>Bacillati</taxon>
        <taxon>Bacillota</taxon>
        <taxon>Bacilli</taxon>
        <taxon>Lactobacillales</taxon>
        <taxon>Enterococcaceae</taxon>
        <taxon>Enterococcus</taxon>
    </lineage>
</organism>
<feature type="domain" description="DUF1858" evidence="1">
    <location>
        <begin position="4"/>
        <end position="62"/>
    </location>
</feature>